<sequence length="900" mass="100477">MAFARVSHRLQEMVYDDTRWVTKLQLMGVWNETEARKRFEEAMQRKRAADAAKRTEEERRFAENRASAVAARGSTIFDAMEEAEKAKKAANERRKTVAAASMGGLRHGWDLLSLSAAEPGEISRPPLMDKNSLLTVLKSVRSIRGFARQEFGRIYGALAPLYHDLVRARTHTDPVVFQMYSDPEEQAVMLAQLKTFAECDTALGWAERTDSLRSMMGVFENAALREFEGGFDTGDIDGRMKRYSNVLILLNGGQACIQLFVQKHPVLYEKEDLGNPMDCFDVPAVGSFSLEPAKIFWQKLATILKDQANIMERVFPTTVNVMLPFMERVAEDVVSEYITPLLDEAHDRSIEKYLKAVTGLLKQCLDFGASLEPVINQSTAGTSMEEIMGVLMRVFDAHVDLYLQEELDFVKSKFNHEVDTWEQIVMEQETATESFFMSNINREAEKRDFLSSFKKVILAPVSVIPSAFTSTKTPDPKTAPPPRSETPDPTSNRASVTSGASSDDYFQNNTVRNSARLSVLGGSSGRASPSPSVMVPPTTELAAKAAIMNSKLQGISTLFSLDVALKLVHMAKESLERAAVFAKVGGQTGEEAREQCEAIFVALLQVLGPRHVKTGFDRAVDHLSKYNPREVAHTSTGVAPLVTFLELVNVGDLIQQMIDVFYEQELVANKLTDRNDFLNPATKEKKRFEQMLDERVAAGLNVGIDVLIDEVEHIFAITQQVTDFNPGALADIPGGAPLQQQQPLQIDVGPSPTAKKIVEIVEGHTRLLNGSTDKNVLDVFNQEVGLRLFSAVCKHIKRQRISVDGAVRLISDVNLYYTYISTLKLRPLIPYFTALRELAQIYLIDPGHAKQMATVIADPSRFGGIFRVEEVYEYAARREDWYRVRKDVERAMYGIGCVVM</sequence>
<dbReference type="PANTHER" id="PTHR12100">
    <property type="entry name" value="SEC10"/>
    <property type="match status" value="1"/>
</dbReference>
<comment type="caution">
    <text evidence="4">The sequence shown here is derived from an EMBL/GenBank/DDBJ whole genome shotgun (WGS) entry which is preliminary data.</text>
</comment>
<evidence type="ECO:0000313" key="4">
    <source>
        <dbReference type="EMBL" id="KAA8909308.1"/>
    </source>
</evidence>
<feature type="coiled-coil region" evidence="1">
    <location>
        <begin position="45"/>
        <end position="100"/>
    </location>
</feature>
<gene>
    <name evidence="4" type="ORF">FN846DRAFT_622881</name>
</gene>
<dbReference type="FunCoup" id="A0A5J5F0C7">
    <property type="interactions" value="37"/>
</dbReference>
<feature type="compositionally biased region" description="Polar residues" evidence="2">
    <location>
        <begin position="487"/>
        <end position="507"/>
    </location>
</feature>
<dbReference type="OrthoDB" id="5554140at2759"/>
<dbReference type="InterPro" id="IPR048627">
    <property type="entry name" value="Sec10_HB"/>
</dbReference>
<organism evidence="4 5">
    <name type="scientific">Sphaerosporella brunnea</name>
    <dbReference type="NCBI Taxonomy" id="1250544"/>
    <lineage>
        <taxon>Eukaryota</taxon>
        <taxon>Fungi</taxon>
        <taxon>Dikarya</taxon>
        <taxon>Ascomycota</taxon>
        <taxon>Pezizomycotina</taxon>
        <taxon>Pezizomycetes</taxon>
        <taxon>Pezizales</taxon>
        <taxon>Pyronemataceae</taxon>
        <taxon>Sphaerosporella</taxon>
    </lineage>
</organism>
<dbReference type="Proteomes" id="UP000326924">
    <property type="component" value="Unassembled WGS sequence"/>
</dbReference>
<dbReference type="GO" id="GO:0006893">
    <property type="term" value="P:Golgi to plasma membrane transport"/>
    <property type="evidence" value="ECO:0007669"/>
    <property type="project" value="TreeGrafter"/>
</dbReference>
<keyword evidence="5" id="KW-1185">Reference proteome</keyword>
<accession>A0A5J5F0C7</accession>
<dbReference type="PANTHER" id="PTHR12100:SF1">
    <property type="entry name" value="RECYCLIN-1"/>
    <property type="match status" value="1"/>
</dbReference>
<dbReference type="GO" id="GO:0006887">
    <property type="term" value="P:exocytosis"/>
    <property type="evidence" value="ECO:0007669"/>
    <property type="project" value="TreeGrafter"/>
</dbReference>
<keyword evidence="1" id="KW-0175">Coiled coil</keyword>
<evidence type="ECO:0000313" key="5">
    <source>
        <dbReference type="Proteomes" id="UP000326924"/>
    </source>
</evidence>
<dbReference type="AlphaFoldDB" id="A0A5J5F0C7"/>
<dbReference type="EMBL" id="VXIS01000059">
    <property type="protein sequence ID" value="KAA8909308.1"/>
    <property type="molecule type" value="Genomic_DNA"/>
</dbReference>
<feature type="domain" description="Exocyst complex component Sec10-like alpha-helical bundle" evidence="3">
    <location>
        <begin position="185"/>
        <end position="888"/>
    </location>
</feature>
<dbReference type="InterPro" id="IPR009976">
    <property type="entry name" value="Sec10-like"/>
</dbReference>
<dbReference type="GO" id="GO:0000145">
    <property type="term" value="C:exocyst"/>
    <property type="evidence" value="ECO:0007669"/>
    <property type="project" value="TreeGrafter"/>
</dbReference>
<feature type="region of interest" description="Disordered" evidence="2">
    <location>
        <begin position="468"/>
        <end position="507"/>
    </location>
</feature>
<proteinExistence type="predicted"/>
<reference evidence="4 5" key="1">
    <citation type="submission" date="2019-09" db="EMBL/GenBank/DDBJ databases">
        <title>Draft genome of the ectomycorrhizal ascomycete Sphaerosporella brunnea.</title>
        <authorList>
            <consortium name="DOE Joint Genome Institute"/>
            <person name="Benucci G.M."/>
            <person name="Marozzi G."/>
            <person name="Antonielli L."/>
            <person name="Sanchez S."/>
            <person name="Marco P."/>
            <person name="Wang X."/>
            <person name="Falini L.B."/>
            <person name="Barry K."/>
            <person name="Haridas S."/>
            <person name="Lipzen A."/>
            <person name="Labutti K."/>
            <person name="Grigoriev I.V."/>
            <person name="Murat C."/>
            <person name="Martin F."/>
            <person name="Albertini E."/>
            <person name="Donnini D."/>
            <person name="Bonito G."/>
        </authorList>
    </citation>
    <scope>NUCLEOTIDE SEQUENCE [LARGE SCALE GENOMIC DNA]</scope>
    <source>
        <strain evidence="4 5">Sb_GMNB300</strain>
    </source>
</reference>
<evidence type="ECO:0000256" key="2">
    <source>
        <dbReference type="SAM" id="MobiDB-lite"/>
    </source>
</evidence>
<name>A0A5J5F0C7_9PEZI</name>
<dbReference type="Pfam" id="PF07393">
    <property type="entry name" value="Sec10_HB"/>
    <property type="match status" value="1"/>
</dbReference>
<protein>
    <submittedName>
        <fullName evidence="4">Exocyst complex component Sec10-like protein</fullName>
    </submittedName>
</protein>
<dbReference type="InParanoid" id="A0A5J5F0C7"/>
<evidence type="ECO:0000256" key="1">
    <source>
        <dbReference type="SAM" id="Coils"/>
    </source>
</evidence>
<evidence type="ECO:0000259" key="3">
    <source>
        <dbReference type="Pfam" id="PF07393"/>
    </source>
</evidence>